<proteinExistence type="predicted"/>
<keyword evidence="1" id="KW-0812">Transmembrane</keyword>
<organism evidence="2 3">
    <name type="scientific">Taxus chinensis</name>
    <name type="common">Chinese yew</name>
    <name type="synonym">Taxus wallichiana var. chinensis</name>
    <dbReference type="NCBI Taxonomy" id="29808"/>
    <lineage>
        <taxon>Eukaryota</taxon>
        <taxon>Viridiplantae</taxon>
        <taxon>Streptophyta</taxon>
        <taxon>Embryophyta</taxon>
        <taxon>Tracheophyta</taxon>
        <taxon>Spermatophyta</taxon>
        <taxon>Pinopsida</taxon>
        <taxon>Pinidae</taxon>
        <taxon>Conifers II</taxon>
        <taxon>Cupressales</taxon>
        <taxon>Taxaceae</taxon>
        <taxon>Taxus</taxon>
    </lineage>
</organism>
<accession>A0AA38CJ06</accession>
<keyword evidence="1" id="KW-1133">Transmembrane helix</keyword>
<gene>
    <name evidence="2" type="ORF">KI387_029466</name>
</gene>
<dbReference type="Proteomes" id="UP000824469">
    <property type="component" value="Unassembled WGS sequence"/>
</dbReference>
<feature type="transmembrane region" description="Helical" evidence="1">
    <location>
        <begin position="17"/>
        <end position="35"/>
    </location>
</feature>
<feature type="non-terminal residue" evidence="2">
    <location>
        <position position="1"/>
    </location>
</feature>
<reference evidence="2 3" key="1">
    <citation type="journal article" date="2021" name="Nat. Plants">
        <title>The Taxus genome provides insights into paclitaxel biosynthesis.</title>
        <authorList>
            <person name="Xiong X."/>
            <person name="Gou J."/>
            <person name="Liao Q."/>
            <person name="Li Y."/>
            <person name="Zhou Q."/>
            <person name="Bi G."/>
            <person name="Li C."/>
            <person name="Du R."/>
            <person name="Wang X."/>
            <person name="Sun T."/>
            <person name="Guo L."/>
            <person name="Liang H."/>
            <person name="Lu P."/>
            <person name="Wu Y."/>
            <person name="Zhang Z."/>
            <person name="Ro D.K."/>
            <person name="Shang Y."/>
            <person name="Huang S."/>
            <person name="Yan J."/>
        </authorList>
    </citation>
    <scope>NUCLEOTIDE SEQUENCE [LARGE SCALE GENOMIC DNA]</scope>
    <source>
        <strain evidence="2">Ta-2019</strain>
    </source>
</reference>
<keyword evidence="1" id="KW-0472">Membrane</keyword>
<comment type="caution">
    <text evidence="2">The sequence shown here is derived from an EMBL/GenBank/DDBJ whole genome shotgun (WGS) entry which is preliminary data.</text>
</comment>
<dbReference type="EMBL" id="JAHRHJ020000010">
    <property type="protein sequence ID" value="KAH9297784.1"/>
    <property type="molecule type" value="Genomic_DNA"/>
</dbReference>
<evidence type="ECO:0000313" key="2">
    <source>
        <dbReference type="EMBL" id="KAH9297784.1"/>
    </source>
</evidence>
<feature type="non-terminal residue" evidence="2">
    <location>
        <position position="51"/>
    </location>
</feature>
<name>A0AA38CJ06_TAXCH</name>
<dbReference type="AlphaFoldDB" id="A0AA38CJ06"/>
<evidence type="ECO:0000256" key="1">
    <source>
        <dbReference type="SAM" id="Phobius"/>
    </source>
</evidence>
<keyword evidence="3" id="KW-1185">Reference proteome</keyword>
<evidence type="ECO:0000313" key="3">
    <source>
        <dbReference type="Proteomes" id="UP000824469"/>
    </source>
</evidence>
<sequence length="51" mass="6082">QFFSITVSCQTQSFRKWLKACLIVVVIILLQLLLLEKHLEKRIEQRNGKRL</sequence>
<protein>
    <submittedName>
        <fullName evidence="2">Uncharacterized protein</fullName>
    </submittedName>
</protein>